<accession>A0ABT3DJS4</accession>
<organism evidence="1 2">
    <name type="scientific">Metabacillus halosaccharovorans</name>
    <dbReference type="NCBI Taxonomy" id="930124"/>
    <lineage>
        <taxon>Bacteria</taxon>
        <taxon>Bacillati</taxon>
        <taxon>Bacillota</taxon>
        <taxon>Bacilli</taxon>
        <taxon>Bacillales</taxon>
        <taxon>Bacillaceae</taxon>
        <taxon>Metabacillus</taxon>
    </lineage>
</organism>
<proteinExistence type="predicted"/>
<reference evidence="1 2" key="1">
    <citation type="submission" date="2022-10" db="EMBL/GenBank/DDBJ databases">
        <title>Draft genome assembly of moderately radiation resistant bacterium Metabacillus halosaccharovorans.</title>
        <authorList>
            <person name="Pal S."/>
            <person name="Gopinathan A."/>
        </authorList>
    </citation>
    <scope>NUCLEOTIDE SEQUENCE [LARGE SCALE GENOMIC DNA]</scope>
    <source>
        <strain evidence="1 2">VITHBRA001</strain>
    </source>
</reference>
<dbReference type="EMBL" id="JAOYEY010000044">
    <property type="protein sequence ID" value="MCV9887123.1"/>
    <property type="molecule type" value="Genomic_DNA"/>
</dbReference>
<evidence type="ECO:0000313" key="1">
    <source>
        <dbReference type="EMBL" id="MCV9887123.1"/>
    </source>
</evidence>
<protein>
    <submittedName>
        <fullName evidence="1">Uncharacterized protein</fullName>
    </submittedName>
</protein>
<sequence>MGCTKEHTFEDYFHSEMEENKKEYDEEVNYSYTLVHQEQNVAHENDAIAIFTENNLQGEQIFIAYFEKEKGNWNWKQTRGAEWDTPVQWSSMHEVPYIYSGAIRDDSIVEVYAGEESAKIIDVEGEERFWYAISNVKNVEVKVIKDDGTQEVIEEIDEQMLEDWEK</sequence>
<name>A0ABT3DJS4_9BACI</name>
<gene>
    <name evidence="1" type="ORF">OIH86_15900</name>
</gene>
<evidence type="ECO:0000313" key="2">
    <source>
        <dbReference type="Proteomes" id="UP001526147"/>
    </source>
</evidence>
<keyword evidence="2" id="KW-1185">Reference proteome</keyword>
<comment type="caution">
    <text evidence="1">The sequence shown here is derived from an EMBL/GenBank/DDBJ whole genome shotgun (WGS) entry which is preliminary data.</text>
</comment>
<dbReference type="Proteomes" id="UP001526147">
    <property type="component" value="Unassembled WGS sequence"/>
</dbReference>
<dbReference type="RefSeq" id="WP_264143570.1">
    <property type="nucleotide sequence ID" value="NZ_JAOYEY010000044.1"/>
</dbReference>